<evidence type="ECO:0000256" key="9">
    <source>
        <dbReference type="ARBA" id="ARBA00022691"/>
    </source>
</evidence>
<comment type="subcellular location">
    <subcellularLocation>
        <location evidence="2">Cytoplasm</location>
        <location evidence="2">Cytosol</location>
    </subcellularLocation>
    <subcellularLocation>
        <location evidence="1">Nucleus</location>
    </subcellularLocation>
</comment>
<comment type="similarity">
    <text evidence="3">Belongs to the carnosine N-methyltransferase family.</text>
</comment>
<dbReference type="GO" id="GO:0032259">
    <property type="term" value="P:methylation"/>
    <property type="evidence" value="ECO:0007669"/>
    <property type="project" value="UniProtKB-KW"/>
</dbReference>
<proteinExistence type="inferred from homology"/>
<dbReference type="GO" id="GO:0035498">
    <property type="term" value="P:carnosine metabolic process"/>
    <property type="evidence" value="ECO:0007669"/>
    <property type="project" value="TreeGrafter"/>
</dbReference>
<dbReference type="PANTHER" id="PTHR12303">
    <property type="entry name" value="CARNOSINE N-METHYLTRANSFERASE"/>
    <property type="match status" value="1"/>
</dbReference>
<dbReference type="EMBL" id="NCKU01000289">
    <property type="protein sequence ID" value="RWS16151.1"/>
    <property type="molecule type" value="Genomic_DNA"/>
</dbReference>
<dbReference type="Pfam" id="PF07942">
    <property type="entry name" value="CARME"/>
    <property type="match status" value="1"/>
</dbReference>
<dbReference type="GO" id="GO:0005634">
    <property type="term" value="C:nucleus"/>
    <property type="evidence" value="ECO:0007669"/>
    <property type="project" value="UniProtKB-SubCell"/>
</dbReference>
<dbReference type="OrthoDB" id="978at2759"/>
<comment type="caution">
    <text evidence="12">The sequence shown here is derived from an EMBL/GenBank/DDBJ whole genome shotgun (WGS) entry which is preliminary data.</text>
</comment>
<keyword evidence="6" id="KW-0963">Cytoplasm</keyword>
<keyword evidence="9" id="KW-0949">S-adenosyl-L-methionine</keyword>
<dbReference type="EC" id="2.1.1.22" evidence="4"/>
<dbReference type="InterPro" id="IPR029063">
    <property type="entry name" value="SAM-dependent_MTases_sf"/>
</dbReference>
<evidence type="ECO:0000256" key="2">
    <source>
        <dbReference type="ARBA" id="ARBA00004514"/>
    </source>
</evidence>
<dbReference type="AlphaFoldDB" id="A0A3S3P6V4"/>
<reference evidence="12 13" key="1">
    <citation type="journal article" date="2018" name="Gigascience">
        <title>Genomes of trombidid mites reveal novel predicted allergens and laterally-transferred genes associated with secondary metabolism.</title>
        <authorList>
            <person name="Dong X."/>
            <person name="Chaisiri K."/>
            <person name="Xia D."/>
            <person name="Armstrong S.D."/>
            <person name="Fang Y."/>
            <person name="Donnelly M.J."/>
            <person name="Kadowaki T."/>
            <person name="McGarry J.W."/>
            <person name="Darby A.C."/>
            <person name="Makepeace B.L."/>
        </authorList>
    </citation>
    <scope>NUCLEOTIDE SEQUENCE [LARGE SCALE GENOMIC DNA]</scope>
    <source>
        <strain evidence="12">UoL-WK</strain>
    </source>
</reference>
<comment type="function">
    <text evidence="11">N-methyltransferase that catalyzes the formation of anserine (beta-alanyl-N(Pi)-methyl-L-histidine) from carnosine. Anserine, a methylated derivative of carnosine (beta-alanyl-L-histidine), is an abundant constituent of vertebrate skeletal muscles. Also methylates other L-histidine-containing di- and tripeptides such as Gly-Gly-His, Gly-His and homocarnosine (GABA-His).</text>
</comment>
<dbReference type="PANTHER" id="PTHR12303:SF6">
    <property type="entry name" value="CARNOSINE N-METHYLTRANSFERASE"/>
    <property type="match status" value="1"/>
</dbReference>
<keyword evidence="7" id="KW-0489">Methyltransferase</keyword>
<evidence type="ECO:0000256" key="7">
    <source>
        <dbReference type="ARBA" id="ARBA00022603"/>
    </source>
</evidence>
<name>A0A3S3P6V4_9ACAR</name>
<evidence type="ECO:0000256" key="6">
    <source>
        <dbReference type="ARBA" id="ARBA00022490"/>
    </source>
</evidence>
<dbReference type="InterPro" id="IPR012901">
    <property type="entry name" value="CARME"/>
</dbReference>
<evidence type="ECO:0000313" key="12">
    <source>
        <dbReference type="EMBL" id="RWS16151.1"/>
    </source>
</evidence>
<dbReference type="STRING" id="1965070.A0A3S3P6V4"/>
<gene>
    <name evidence="12" type="ORF">B4U79_04561</name>
</gene>
<organism evidence="12 13">
    <name type="scientific">Dinothrombium tinctorium</name>
    <dbReference type="NCBI Taxonomy" id="1965070"/>
    <lineage>
        <taxon>Eukaryota</taxon>
        <taxon>Metazoa</taxon>
        <taxon>Ecdysozoa</taxon>
        <taxon>Arthropoda</taxon>
        <taxon>Chelicerata</taxon>
        <taxon>Arachnida</taxon>
        <taxon>Acari</taxon>
        <taxon>Acariformes</taxon>
        <taxon>Trombidiformes</taxon>
        <taxon>Prostigmata</taxon>
        <taxon>Anystina</taxon>
        <taxon>Parasitengona</taxon>
        <taxon>Trombidioidea</taxon>
        <taxon>Trombidiidae</taxon>
        <taxon>Dinothrombium</taxon>
    </lineage>
</organism>
<keyword evidence="10" id="KW-0539">Nucleus</keyword>
<dbReference type="Gene3D" id="3.40.50.150">
    <property type="entry name" value="Vaccinia Virus protein VP39"/>
    <property type="match status" value="1"/>
</dbReference>
<dbReference type="GO" id="GO:0005829">
    <property type="term" value="C:cytosol"/>
    <property type="evidence" value="ECO:0007669"/>
    <property type="project" value="UniProtKB-SubCell"/>
</dbReference>
<evidence type="ECO:0000313" key="13">
    <source>
        <dbReference type="Proteomes" id="UP000285301"/>
    </source>
</evidence>
<keyword evidence="13" id="KW-1185">Reference proteome</keyword>
<dbReference type="Proteomes" id="UP000285301">
    <property type="component" value="Unassembled WGS sequence"/>
</dbReference>
<accession>A0A3S3P6V4</accession>
<keyword evidence="8" id="KW-0808">Transferase</keyword>
<evidence type="ECO:0000256" key="1">
    <source>
        <dbReference type="ARBA" id="ARBA00004123"/>
    </source>
</evidence>
<sequence length="373" mass="43235">MDVECETDERLQGADTFDESEEGIHFQKIINTYRCYKPYSLRRLCKTLAYLDSLPESHREKLVKYRHHLEELKKCIDANYEIMLEVIGDVCQMFENIEYKSCAKRDAKHRQAVKPTSVDVEKTYSVMKQIVREWSDEGAMERDSCFIPILDEINERFGNCSNRHDVSILVPGAGLGRLAYNIAVQGYTCQGNEYSLIMLFASNFILNKCKGSYLYTMYPWAHQYHNNFHSSDQTKSIRFPDVDPSAIPSGTDFSMAAGNFLDIYTESNKWNCVATCFFIDTAHNILAYIETIWNILKPGGFWINLGPLLYHFADMPNEDSIEPSYDILREAILAFGFKMVKEQTDVRCYYTQNLRSMLAYEYKSVYFVCLKPS</sequence>
<dbReference type="SMART" id="SM01296">
    <property type="entry name" value="N2227"/>
    <property type="match status" value="1"/>
</dbReference>
<evidence type="ECO:0000256" key="4">
    <source>
        <dbReference type="ARBA" id="ARBA00012003"/>
    </source>
</evidence>
<evidence type="ECO:0000256" key="3">
    <source>
        <dbReference type="ARBA" id="ARBA00010086"/>
    </source>
</evidence>
<evidence type="ECO:0000256" key="11">
    <source>
        <dbReference type="ARBA" id="ARBA00054322"/>
    </source>
</evidence>
<dbReference type="SUPFAM" id="SSF53335">
    <property type="entry name" value="S-adenosyl-L-methionine-dependent methyltransferases"/>
    <property type="match status" value="1"/>
</dbReference>
<dbReference type="GO" id="GO:0030735">
    <property type="term" value="F:carnosine N-methyltransferase activity"/>
    <property type="evidence" value="ECO:0007669"/>
    <property type="project" value="UniProtKB-EC"/>
</dbReference>
<evidence type="ECO:0000256" key="5">
    <source>
        <dbReference type="ARBA" id="ARBA00015448"/>
    </source>
</evidence>
<protein>
    <recommendedName>
        <fullName evidence="5">Carnosine N-methyltransferase</fullName>
        <ecNumber evidence="4">2.1.1.22</ecNumber>
    </recommendedName>
</protein>
<evidence type="ECO:0000256" key="8">
    <source>
        <dbReference type="ARBA" id="ARBA00022679"/>
    </source>
</evidence>
<evidence type="ECO:0000256" key="10">
    <source>
        <dbReference type="ARBA" id="ARBA00023242"/>
    </source>
</evidence>
<dbReference type="FunFam" id="3.40.50.150:FF:000094">
    <property type="entry name" value="Carnosine N-methyltransferase 1"/>
    <property type="match status" value="1"/>
</dbReference>